<accession>A0A1Y2T2I8</accession>
<evidence type="ECO:0000256" key="1">
    <source>
        <dbReference type="ARBA" id="ARBA00004202"/>
    </source>
</evidence>
<dbReference type="PROSITE" id="PS00211">
    <property type="entry name" value="ABC_TRANSPORTER_1"/>
    <property type="match status" value="2"/>
</dbReference>
<gene>
    <name evidence="9" type="ORF">B9T39_02705</name>
</gene>
<evidence type="ECO:0000313" key="10">
    <source>
        <dbReference type="Proteomes" id="UP000243540"/>
    </source>
</evidence>
<dbReference type="GO" id="GO:0005524">
    <property type="term" value="F:ATP binding"/>
    <property type="evidence" value="ECO:0007669"/>
    <property type="project" value="UniProtKB-KW"/>
</dbReference>
<sequence length="720" mass="78303">MNGFRKTHDTILSVHDLRVNFASEAGTVHAVRGISFDLKRGTTLGIVGESGSGKSVTSMAIMGLLDSNAHVEGRIDFEGENLLEKTDAQMSELRGKRIAMIFQDPLSALTPVYTIGQQMREALVTHNPDMSEDEVRARSVELLTLVGIPNAEQRLNAFPHHFSGGMRQRVVIAMAIANNPDVIIADEPTTALDVTIQAQILDVLRTAQKETGAALIFITHDLGVVASIADDIIVMYAGRPVEHASVGEIFSHPVMPYTMGLLGAVPRPDQAKNARLVPIPGSPTNLVNLPEGCSFADRCPMATDICRAGEPQMEEIGELGVGSETAQAHRVACYRAGEILAQHMTFRDVYGMEESIPSIFADVPREQRQMVLNVEHLTKTFSVSGGGFLRRRVGTVYAVNDVSLDIREGETVALVGESGSGKSTTLLQVMNLAAPEQGSIELFGSDVAAKMSRKERQMLHEKVQYVFQDPMSSLDPRLPIYDILAEPLKVLGMSKQEINTRIGELMELVGLKPDQVDRFPNQFSGGQRQRIAIARALAVNPRLILLDEPVSALDVSIQAGVLNLLEDLQNKLGVAYLFVAHNLSVVRHLASRVAVMYLGHIVEAGDVDEVFDHPQHPYTKALLSAVPVPDPEYERQRERIILDGDLPSPTEKIEGCAFASRCPLYKQLSEEQKRVCDTKRPSLVGGAAGSAGAVSAGFADSLSTERNADHIVACHWTNVA</sequence>
<dbReference type="EMBL" id="NEKC01000005">
    <property type="protein sequence ID" value="OTA29533.1"/>
    <property type="molecule type" value="Genomic_DNA"/>
</dbReference>
<evidence type="ECO:0000259" key="8">
    <source>
        <dbReference type="PROSITE" id="PS50893"/>
    </source>
</evidence>
<dbReference type="AlphaFoldDB" id="A0A1Y2T2I8"/>
<keyword evidence="7" id="KW-0472">Membrane</keyword>
<dbReference type="CDD" id="cd03257">
    <property type="entry name" value="ABC_NikE_OppD_transporters"/>
    <property type="match status" value="2"/>
</dbReference>
<comment type="subcellular location">
    <subcellularLocation>
        <location evidence="1">Cell membrane</location>
        <topology evidence="1">Peripheral membrane protein</topology>
    </subcellularLocation>
</comment>
<dbReference type="NCBIfam" id="NF008453">
    <property type="entry name" value="PRK11308.1"/>
    <property type="match status" value="2"/>
</dbReference>
<dbReference type="Pfam" id="PF08352">
    <property type="entry name" value="oligo_HPY"/>
    <property type="match status" value="2"/>
</dbReference>
<dbReference type="PANTHER" id="PTHR43297:SF2">
    <property type="entry name" value="DIPEPTIDE TRANSPORT ATP-BINDING PROTEIN DPPD"/>
    <property type="match status" value="1"/>
</dbReference>
<dbReference type="STRING" id="1160091.B9T39_02705"/>
<dbReference type="GO" id="GO:0015833">
    <property type="term" value="P:peptide transport"/>
    <property type="evidence" value="ECO:0007669"/>
    <property type="project" value="InterPro"/>
</dbReference>
<dbReference type="InterPro" id="IPR017871">
    <property type="entry name" value="ABC_transporter-like_CS"/>
</dbReference>
<dbReference type="InterPro" id="IPR027417">
    <property type="entry name" value="P-loop_NTPase"/>
</dbReference>
<keyword evidence="4" id="KW-1003">Cell membrane</keyword>
<dbReference type="InterPro" id="IPR013563">
    <property type="entry name" value="Oligopep_ABC_C"/>
</dbReference>
<dbReference type="InterPro" id="IPR050388">
    <property type="entry name" value="ABC_Ni/Peptide_Import"/>
</dbReference>
<feature type="domain" description="ABC transporter" evidence="8">
    <location>
        <begin position="372"/>
        <end position="623"/>
    </location>
</feature>
<proteinExistence type="inferred from homology"/>
<dbReference type="SUPFAM" id="SSF52540">
    <property type="entry name" value="P-loop containing nucleoside triphosphate hydrolases"/>
    <property type="match status" value="2"/>
</dbReference>
<reference evidence="9 10" key="1">
    <citation type="submission" date="2017-04" db="EMBL/GenBank/DDBJ databases">
        <title>Draft genome sequences of Alloscardovia macacae UMA81211 and UMA81212 isolated from the feces of a rhesus macaque (Macaca mulatta).</title>
        <authorList>
            <person name="Albert K."/>
            <person name="Sela D.A."/>
        </authorList>
    </citation>
    <scope>NUCLEOTIDE SEQUENCE [LARGE SCALE GENOMIC DNA]</scope>
    <source>
        <strain evidence="9 10">UMA81212</strain>
    </source>
</reference>
<evidence type="ECO:0000256" key="4">
    <source>
        <dbReference type="ARBA" id="ARBA00022475"/>
    </source>
</evidence>
<keyword evidence="5" id="KW-0547">Nucleotide-binding</keyword>
<evidence type="ECO:0000256" key="2">
    <source>
        <dbReference type="ARBA" id="ARBA00005417"/>
    </source>
</evidence>
<dbReference type="InterPro" id="IPR003439">
    <property type="entry name" value="ABC_transporter-like_ATP-bd"/>
</dbReference>
<comment type="similarity">
    <text evidence="2">Belongs to the ABC transporter superfamily.</text>
</comment>
<dbReference type="GO" id="GO:0005886">
    <property type="term" value="C:plasma membrane"/>
    <property type="evidence" value="ECO:0007669"/>
    <property type="project" value="UniProtKB-SubCell"/>
</dbReference>
<dbReference type="Gene3D" id="3.40.50.300">
    <property type="entry name" value="P-loop containing nucleotide triphosphate hydrolases"/>
    <property type="match status" value="2"/>
</dbReference>
<evidence type="ECO:0000256" key="5">
    <source>
        <dbReference type="ARBA" id="ARBA00022741"/>
    </source>
</evidence>
<dbReference type="InterPro" id="IPR003593">
    <property type="entry name" value="AAA+_ATPase"/>
</dbReference>
<dbReference type="FunFam" id="3.40.50.300:FF:000016">
    <property type="entry name" value="Oligopeptide ABC transporter ATP-binding component"/>
    <property type="match status" value="2"/>
</dbReference>
<name>A0A1Y2T2I8_9BIFI</name>
<keyword evidence="6 9" id="KW-0067">ATP-binding</keyword>
<evidence type="ECO:0000256" key="6">
    <source>
        <dbReference type="ARBA" id="ARBA00022840"/>
    </source>
</evidence>
<comment type="caution">
    <text evidence="9">The sequence shown here is derived from an EMBL/GenBank/DDBJ whole genome shotgun (WGS) entry which is preliminary data.</text>
</comment>
<dbReference type="RefSeq" id="WP_086106292.1">
    <property type="nucleotide sequence ID" value="NZ_NEKC01000005.1"/>
</dbReference>
<dbReference type="NCBIfam" id="NF007739">
    <property type="entry name" value="PRK10419.1"/>
    <property type="match status" value="2"/>
</dbReference>
<evidence type="ECO:0000256" key="3">
    <source>
        <dbReference type="ARBA" id="ARBA00022448"/>
    </source>
</evidence>
<protein>
    <submittedName>
        <fullName evidence="9">Peptide ABC transporter ATP-binding protein</fullName>
    </submittedName>
</protein>
<dbReference type="Proteomes" id="UP000243540">
    <property type="component" value="Unassembled WGS sequence"/>
</dbReference>
<dbReference type="OrthoDB" id="4008250at2"/>
<dbReference type="PANTHER" id="PTHR43297">
    <property type="entry name" value="OLIGOPEPTIDE TRANSPORT ATP-BINDING PROTEIN APPD"/>
    <property type="match status" value="1"/>
</dbReference>
<dbReference type="Pfam" id="PF00005">
    <property type="entry name" value="ABC_tran"/>
    <property type="match status" value="2"/>
</dbReference>
<dbReference type="PROSITE" id="PS50893">
    <property type="entry name" value="ABC_TRANSPORTER_2"/>
    <property type="match status" value="2"/>
</dbReference>
<dbReference type="GO" id="GO:0016887">
    <property type="term" value="F:ATP hydrolysis activity"/>
    <property type="evidence" value="ECO:0007669"/>
    <property type="project" value="InterPro"/>
</dbReference>
<evidence type="ECO:0000256" key="7">
    <source>
        <dbReference type="ARBA" id="ARBA00023136"/>
    </source>
</evidence>
<dbReference type="SMART" id="SM00382">
    <property type="entry name" value="AAA"/>
    <property type="match status" value="2"/>
</dbReference>
<evidence type="ECO:0000313" key="9">
    <source>
        <dbReference type="EMBL" id="OTA29533.1"/>
    </source>
</evidence>
<keyword evidence="3" id="KW-0813">Transport</keyword>
<feature type="domain" description="ABC transporter" evidence="8">
    <location>
        <begin position="14"/>
        <end position="262"/>
    </location>
</feature>
<organism evidence="9 10">
    <name type="scientific">Alloscardovia macacae</name>
    <dbReference type="NCBI Taxonomy" id="1160091"/>
    <lineage>
        <taxon>Bacteria</taxon>
        <taxon>Bacillati</taxon>
        <taxon>Actinomycetota</taxon>
        <taxon>Actinomycetes</taxon>
        <taxon>Bifidobacteriales</taxon>
        <taxon>Bifidobacteriaceae</taxon>
        <taxon>Alloscardovia</taxon>
    </lineage>
</organism>
<dbReference type="NCBIfam" id="TIGR01727">
    <property type="entry name" value="oligo_HPY"/>
    <property type="match status" value="2"/>
</dbReference>